<protein>
    <submittedName>
        <fullName evidence="1">Uncharacterized protein</fullName>
    </submittedName>
</protein>
<keyword evidence="2" id="KW-1185">Reference proteome</keyword>
<evidence type="ECO:0000313" key="1">
    <source>
        <dbReference type="EMBL" id="GAQ85764.1"/>
    </source>
</evidence>
<proteinExistence type="predicted"/>
<dbReference type="EMBL" id="DF237202">
    <property type="protein sequence ID" value="GAQ85764.1"/>
    <property type="molecule type" value="Genomic_DNA"/>
</dbReference>
<dbReference type="Proteomes" id="UP000054558">
    <property type="component" value="Unassembled WGS sequence"/>
</dbReference>
<sequence>MMAASCNLLAARPLSLCSWLDPKPSTRLVTANPIDQLLSAGALRRGRWAVLTDAPGIANLLNRPEYSNQLKPTSVWEIEARILGGSLLVAECPHTGQVLATAGCDVFAGEQGRGRKETLLRDQFQCWGKDAFQNLEEAGWYHPTSMQTSKKGTFVPDQGPTFQKLLETVHTSQLGDGPLSGAFTMIYNSSCVVLPQLVGTPQAARLVRQNLNFTTDKVISTLTSASGPHDVTHPYDVTCTASSYRQPVYFVIVSAAAEANRDKLFHLHASAIPPFLDKVRKALGVTTNPLDSEEVLPPIPCAILRHTMPKTDVPAFAFFSYVALDPIDHKRLVRALGSPISSQLVSVAP</sequence>
<dbReference type="AlphaFoldDB" id="A0A1Y1I497"/>
<evidence type="ECO:0000313" key="2">
    <source>
        <dbReference type="Proteomes" id="UP000054558"/>
    </source>
</evidence>
<gene>
    <name evidence="1" type="ORF">KFL_002530090</name>
</gene>
<name>A0A1Y1I497_KLENI</name>
<organism evidence="1 2">
    <name type="scientific">Klebsormidium nitens</name>
    <name type="common">Green alga</name>
    <name type="synonym">Ulothrix nitens</name>
    <dbReference type="NCBI Taxonomy" id="105231"/>
    <lineage>
        <taxon>Eukaryota</taxon>
        <taxon>Viridiplantae</taxon>
        <taxon>Streptophyta</taxon>
        <taxon>Klebsormidiophyceae</taxon>
        <taxon>Klebsormidiales</taxon>
        <taxon>Klebsormidiaceae</taxon>
        <taxon>Klebsormidium</taxon>
    </lineage>
</organism>
<reference evidence="1 2" key="1">
    <citation type="journal article" date="2014" name="Nat. Commun.">
        <title>Klebsormidium flaccidum genome reveals primary factors for plant terrestrial adaptation.</title>
        <authorList>
            <person name="Hori K."/>
            <person name="Maruyama F."/>
            <person name="Fujisawa T."/>
            <person name="Togashi T."/>
            <person name="Yamamoto N."/>
            <person name="Seo M."/>
            <person name="Sato S."/>
            <person name="Yamada T."/>
            <person name="Mori H."/>
            <person name="Tajima N."/>
            <person name="Moriyama T."/>
            <person name="Ikeuchi M."/>
            <person name="Watanabe M."/>
            <person name="Wada H."/>
            <person name="Kobayashi K."/>
            <person name="Saito M."/>
            <person name="Masuda T."/>
            <person name="Sasaki-Sekimoto Y."/>
            <person name="Mashiguchi K."/>
            <person name="Awai K."/>
            <person name="Shimojima M."/>
            <person name="Masuda S."/>
            <person name="Iwai M."/>
            <person name="Nobusawa T."/>
            <person name="Narise T."/>
            <person name="Kondo S."/>
            <person name="Saito H."/>
            <person name="Sato R."/>
            <person name="Murakawa M."/>
            <person name="Ihara Y."/>
            <person name="Oshima-Yamada Y."/>
            <person name="Ohtaka K."/>
            <person name="Satoh M."/>
            <person name="Sonobe K."/>
            <person name="Ishii M."/>
            <person name="Ohtani R."/>
            <person name="Kanamori-Sato M."/>
            <person name="Honoki R."/>
            <person name="Miyazaki D."/>
            <person name="Mochizuki H."/>
            <person name="Umetsu J."/>
            <person name="Higashi K."/>
            <person name="Shibata D."/>
            <person name="Kamiya Y."/>
            <person name="Sato N."/>
            <person name="Nakamura Y."/>
            <person name="Tabata S."/>
            <person name="Ida S."/>
            <person name="Kurokawa K."/>
            <person name="Ohta H."/>
        </authorList>
    </citation>
    <scope>NUCLEOTIDE SEQUENCE [LARGE SCALE GENOMIC DNA]</scope>
    <source>
        <strain evidence="1 2">NIES-2285</strain>
    </source>
</reference>
<accession>A0A1Y1I497</accession>